<dbReference type="InterPro" id="IPR051043">
    <property type="entry name" value="Sulfatase_Mod_Factor_Kinase"/>
</dbReference>
<feature type="domain" description="Sulfatase-modifying factor enzyme-like" evidence="2">
    <location>
        <begin position="302"/>
        <end position="404"/>
    </location>
</feature>
<feature type="domain" description="Sulfatase-modifying factor enzyme-like" evidence="2">
    <location>
        <begin position="412"/>
        <end position="483"/>
    </location>
</feature>
<dbReference type="EMBL" id="DSVL01000360">
    <property type="protein sequence ID" value="HFH30155.1"/>
    <property type="molecule type" value="Genomic_DNA"/>
</dbReference>
<reference evidence="4" key="1">
    <citation type="journal article" date="2020" name="mSystems">
        <title>Genome- and Community-Level Interaction Insights into Carbon Utilization and Element Cycling Functions of Hydrothermarchaeota in Hydrothermal Sediment.</title>
        <authorList>
            <person name="Zhou Z."/>
            <person name="Liu Y."/>
            <person name="Xu W."/>
            <person name="Pan J."/>
            <person name="Luo Z.H."/>
            <person name="Li M."/>
        </authorList>
    </citation>
    <scope>NUCLEOTIDE SEQUENCE [LARGE SCALE GENOMIC DNA]</scope>
    <source>
        <strain evidence="4">SpSt-503</strain>
    </source>
</reference>
<comment type="caution">
    <text evidence="4">The sequence shown here is derived from an EMBL/GenBank/DDBJ whole genome shotgun (WGS) entry which is preliminary data.</text>
</comment>
<evidence type="ECO:0000259" key="2">
    <source>
        <dbReference type="Pfam" id="PF03781"/>
    </source>
</evidence>
<evidence type="ECO:0000259" key="3">
    <source>
        <dbReference type="Pfam" id="PF08308"/>
    </source>
</evidence>
<dbReference type="InterPro" id="IPR016187">
    <property type="entry name" value="CTDL_fold"/>
</dbReference>
<dbReference type="GO" id="GO:0120147">
    <property type="term" value="F:formylglycine-generating oxidase activity"/>
    <property type="evidence" value="ECO:0007669"/>
    <property type="project" value="TreeGrafter"/>
</dbReference>
<dbReference type="Pfam" id="PF03781">
    <property type="entry name" value="FGE-sulfatase"/>
    <property type="match status" value="2"/>
</dbReference>
<accession>A0A7C3EHC5</accession>
<feature type="transmembrane region" description="Helical" evidence="1">
    <location>
        <begin position="30"/>
        <end position="52"/>
    </location>
</feature>
<dbReference type="InterPro" id="IPR005532">
    <property type="entry name" value="SUMF_dom"/>
</dbReference>
<dbReference type="PANTHER" id="PTHR23150:SF19">
    <property type="entry name" value="FORMYLGLYCINE-GENERATING ENZYME"/>
    <property type="match status" value="1"/>
</dbReference>
<protein>
    <submittedName>
        <fullName evidence="4">PEGA domain-containing protein</fullName>
    </submittedName>
</protein>
<keyword evidence="1" id="KW-1133">Transmembrane helix</keyword>
<evidence type="ECO:0000256" key="1">
    <source>
        <dbReference type="SAM" id="Phobius"/>
    </source>
</evidence>
<name>A0A7C3EHC5_9SPIR</name>
<sequence length="491" mass="53612">MFGFTKKKIEIRPEDAVPLKPIFGIEPGKYLVALYSLAIVVLLFFLLLYPGLTKGGSQYTIQTEPAGAAIRIDDLYQGTSPCTIFVPEGNHTLTAVLPGFTPVKQTLSVGNRIFGSLFFPLKSKLFLDLKAADPLKPVLEGAKAYTAWTFAGEPSATYQIPLALSEAMYRGAFQAVKSGHIDELKGLLAASARFAGTSVALRDLSRAQFFVHSAGLAPSSLSTLSALQEALAYINENLSASQWLAAALPSAASQLLTGSEWYKKTASRVSNQFELLKKEPAQLGGRISVGPIQFREISTGRAHFYMAEQEVTQKAWDAFVAEHPEWAKDKRDTLIAQGLVGPEYLEMPENSSYPPGVVPGISYYAAKAFCAWLDTKVPQSLRSAKGSAFHIRLPTEAEWYIVASHFTDNTFSNMLGGLWEWCDTPFVPFPELKAPLPYQQWLGSPEFAVKGGSWANNSQTIQAETRASLPPDSSSPFVGFRPVLAIEDSHE</sequence>
<dbReference type="SUPFAM" id="SSF56436">
    <property type="entry name" value="C-type lectin-like"/>
    <property type="match status" value="1"/>
</dbReference>
<feature type="domain" description="PEGA" evidence="3">
    <location>
        <begin position="58"/>
        <end position="110"/>
    </location>
</feature>
<organism evidence="4">
    <name type="scientific">Gracilinema caldarium</name>
    <dbReference type="NCBI Taxonomy" id="215591"/>
    <lineage>
        <taxon>Bacteria</taxon>
        <taxon>Pseudomonadati</taxon>
        <taxon>Spirochaetota</taxon>
        <taxon>Spirochaetia</taxon>
        <taxon>Spirochaetales</taxon>
        <taxon>Breznakiellaceae</taxon>
        <taxon>Gracilinema</taxon>
    </lineage>
</organism>
<dbReference type="AlphaFoldDB" id="A0A7C3EHC5"/>
<dbReference type="InterPro" id="IPR013229">
    <property type="entry name" value="PEGA"/>
</dbReference>
<keyword evidence="1" id="KW-0472">Membrane</keyword>
<dbReference type="Pfam" id="PF08308">
    <property type="entry name" value="PEGA"/>
    <property type="match status" value="1"/>
</dbReference>
<keyword evidence="1" id="KW-0812">Transmembrane</keyword>
<dbReference type="PANTHER" id="PTHR23150">
    <property type="entry name" value="SULFATASE MODIFYING FACTOR 1, 2"/>
    <property type="match status" value="1"/>
</dbReference>
<dbReference type="InterPro" id="IPR042095">
    <property type="entry name" value="SUMF_sf"/>
</dbReference>
<proteinExistence type="predicted"/>
<dbReference type="Gene3D" id="3.90.1580.10">
    <property type="entry name" value="paralog of FGE (formylglycine-generating enzyme)"/>
    <property type="match status" value="2"/>
</dbReference>
<gene>
    <name evidence="4" type="ORF">ENS59_11730</name>
</gene>
<evidence type="ECO:0000313" key="4">
    <source>
        <dbReference type="EMBL" id="HFH30155.1"/>
    </source>
</evidence>